<gene>
    <name evidence="3" type="ORF">J2S67_000142</name>
</gene>
<keyword evidence="2" id="KW-1277">Toxin-antitoxin system</keyword>
<protein>
    <submittedName>
        <fullName evidence="3">mRNA-degrading endonuclease toxin of MazEF toxin-antitoxin module</fullName>
    </submittedName>
</protein>
<dbReference type="InterPro" id="IPR003477">
    <property type="entry name" value="PemK-like"/>
</dbReference>
<evidence type="ECO:0000256" key="2">
    <source>
        <dbReference type="ARBA" id="ARBA00022649"/>
    </source>
</evidence>
<sequence>MSLSFPLVIRQGCLYYVKDEKITFISEGKRTRHATRRPVLVVSRDNVNDEDSYEAVFVCPISSGGNSSDFDVKIAAFEGGQRKKSWVRVEHLQRLLKNDLEACLSQDGISAAALENVLANIAEMFFPR</sequence>
<accession>A0ABU1YWZ1</accession>
<dbReference type="Gene3D" id="2.30.30.110">
    <property type="match status" value="1"/>
</dbReference>
<dbReference type="EMBL" id="JAVDXX010000001">
    <property type="protein sequence ID" value="MDR7292874.1"/>
    <property type="molecule type" value="Genomic_DNA"/>
</dbReference>
<reference evidence="3" key="1">
    <citation type="submission" date="2023-07" db="EMBL/GenBank/DDBJ databases">
        <title>Sequencing the genomes of 1000 actinobacteria strains.</title>
        <authorList>
            <person name="Klenk H.-P."/>
        </authorList>
    </citation>
    <scope>NUCLEOTIDE SEQUENCE</scope>
    <source>
        <strain evidence="3">DSM 13068</strain>
    </source>
</reference>
<comment type="caution">
    <text evidence="3">The sequence shown here is derived from an EMBL/GenBank/DDBJ whole genome shotgun (WGS) entry which is preliminary data.</text>
</comment>
<dbReference type="InterPro" id="IPR011067">
    <property type="entry name" value="Plasmid_toxin/cell-grow_inhib"/>
</dbReference>
<name>A0ABU1YWZ1_9MICC</name>
<dbReference type="Pfam" id="PF02452">
    <property type="entry name" value="PemK_toxin"/>
    <property type="match status" value="1"/>
</dbReference>
<keyword evidence="3" id="KW-0255">Endonuclease</keyword>
<dbReference type="SUPFAM" id="SSF50118">
    <property type="entry name" value="Cell growth inhibitor/plasmid maintenance toxic component"/>
    <property type="match status" value="1"/>
</dbReference>
<evidence type="ECO:0000256" key="1">
    <source>
        <dbReference type="ARBA" id="ARBA00007521"/>
    </source>
</evidence>
<proteinExistence type="inferred from homology"/>
<organism evidence="3 4">
    <name type="scientific">Pseudoglutamicibacter albus</name>
    <dbReference type="NCBI Taxonomy" id="98671"/>
    <lineage>
        <taxon>Bacteria</taxon>
        <taxon>Bacillati</taxon>
        <taxon>Actinomycetota</taxon>
        <taxon>Actinomycetes</taxon>
        <taxon>Micrococcales</taxon>
        <taxon>Micrococcaceae</taxon>
        <taxon>Pseudoglutamicibacter</taxon>
    </lineage>
</organism>
<dbReference type="Proteomes" id="UP001180715">
    <property type="component" value="Unassembled WGS sequence"/>
</dbReference>
<keyword evidence="3" id="KW-0540">Nuclease</keyword>
<keyword evidence="3" id="KW-0378">Hydrolase</keyword>
<dbReference type="GO" id="GO:0004519">
    <property type="term" value="F:endonuclease activity"/>
    <property type="evidence" value="ECO:0007669"/>
    <property type="project" value="UniProtKB-KW"/>
</dbReference>
<keyword evidence="4" id="KW-1185">Reference proteome</keyword>
<evidence type="ECO:0000313" key="3">
    <source>
        <dbReference type="EMBL" id="MDR7292874.1"/>
    </source>
</evidence>
<dbReference type="RefSeq" id="WP_310245332.1">
    <property type="nucleotide sequence ID" value="NZ_JAVDXX010000001.1"/>
</dbReference>
<evidence type="ECO:0000313" key="4">
    <source>
        <dbReference type="Proteomes" id="UP001180715"/>
    </source>
</evidence>
<comment type="similarity">
    <text evidence="1">Belongs to the PemK/MazF family.</text>
</comment>